<dbReference type="PANTHER" id="PTHR30105">
    <property type="entry name" value="UNCHARACTERIZED YIBQ-RELATED"/>
    <property type="match status" value="1"/>
</dbReference>
<dbReference type="InterPro" id="IPR011330">
    <property type="entry name" value="Glyco_hydro/deAcase_b/a-brl"/>
</dbReference>
<dbReference type="EMBL" id="PRDL01000001">
    <property type="protein sequence ID" value="MBE8719074.1"/>
    <property type="molecule type" value="Genomic_DNA"/>
</dbReference>
<evidence type="ECO:0000313" key="2">
    <source>
        <dbReference type="Proteomes" id="UP000652567"/>
    </source>
</evidence>
<organism evidence="1 2">
    <name type="scientific">Cellvibrio polysaccharolyticus</name>
    <dbReference type="NCBI Taxonomy" id="2082724"/>
    <lineage>
        <taxon>Bacteria</taxon>
        <taxon>Pseudomonadati</taxon>
        <taxon>Pseudomonadota</taxon>
        <taxon>Gammaproteobacteria</taxon>
        <taxon>Cellvibrionales</taxon>
        <taxon>Cellvibrionaceae</taxon>
        <taxon>Cellvibrio</taxon>
    </lineage>
</organism>
<name>A0A928VAM3_9GAMM</name>
<comment type="caution">
    <text evidence="1">The sequence shown here is derived from an EMBL/GenBank/DDBJ whole genome shotgun (WGS) entry which is preliminary data.</text>
</comment>
<accession>A0A928VAM3</accession>
<dbReference type="InterPro" id="IPR006837">
    <property type="entry name" value="Divergent_DAC"/>
</dbReference>
<dbReference type="Gene3D" id="3.20.20.370">
    <property type="entry name" value="Glycoside hydrolase/deacetylase"/>
    <property type="match status" value="1"/>
</dbReference>
<dbReference type="PANTHER" id="PTHR30105:SF2">
    <property type="entry name" value="DIVERGENT POLYSACCHARIDE DEACETYLASE SUPERFAMILY"/>
    <property type="match status" value="1"/>
</dbReference>
<dbReference type="SUPFAM" id="SSF88713">
    <property type="entry name" value="Glycoside hydrolase/deacetylase"/>
    <property type="match status" value="1"/>
</dbReference>
<protein>
    <submittedName>
        <fullName evidence="1">Divergent polysaccharide deacetylase family protein</fullName>
    </submittedName>
</protein>
<reference evidence="1" key="1">
    <citation type="submission" date="2018-07" db="EMBL/GenBank/DDBJ databases">
        <title>Genome assembly of strain Ka43.</title>
        <authorList>
            <person name="Kukolya J."/>
            <person name="Nagy I."/>
            <person name="Horvath B."/>
            <person name="Toth A."/>
        </authorList>
    </citation>
    <scope>NUCLEOTIDE SEQUENCE</scope>
    <source>
        <strain evidence="1">KB43</strain>
    </source>
</reference>
<keyword evidence="2" id="KW-1185">Reference proteome</keyword>
<dbReference type="Pfam" id="PF04748">
    <property type="entry name" value="Polysacc_deac_2"/>
    <property type="match status" value="1"/>
</dbReference>
<proteinExistence type="predicted"/>
<dbReference type="AlphaFoldDB" id="A0A928VAM3"/>
<dbReference type="Proteomes" id="UP000652567">
    <property type="component" value="Unassembled WGS sequence"/>
</dbReference>
<dbReference type="CDD" id="cd10936">
    <property type="entry name" value="CE4_DAC2"/>
    <property type="match status" value="1"/>
</dbReference>
<gene>
    <name evidence="1" type="ORF">C4F51_18000</name>
</gene>
<dbReference type="GO" id="GO:0005975">
    <property type="term" value="P:carbohydrate metabolic process"/>
    <property type="evidence" value="ECO:0007669"/>
    <property type="project" value="InterPro"/>
</dbReference>
<evidence type="ECO:0000313" key="1">
    <source>
        <dbReference type="EMBL" id="MBE8719074.1"/>
    </source>
</evidence>
<sequence length="312" mass="34675">MPGTFCLKSCPNRWIDVTRYCLLAALLWSFSSLINAAELAIIIDDVGYNATAGQQLVELNHAVTLAVLPFTPHGKKLANSGARYGKEIMLHAPMSATRPDYADKHMLTGSMSNSQLQALLKRMLAEVPHARGINNHMGSQLTRETGAMHALMHVLADRQLYFIDSRTTDKTVALDTARENGLPAMKRDVFLDNRREKTAITRQVQQAIQLAQRQGYAVAIGHPYPETIAVLKQLDALLADTGVTVVPASQLIAQHAPAATYLPKPLPLALCAAPPLLLWRTDAELNRLWQDQQHRSRLKKLFYPDIVTQFER</sequence>